<feature type="compositionally biased region" description="Low complexity" evidence="1">
    <location>
        <begin position="211"/>
        <end position="239"/>
    </location>
</feature>
<dbReference type="AlphaFoldDB" id="A0A8H3ESG1"/>
<evidence type="ECO:0000259" key="2">
    <source>
        <dbReference type="PROSITE" id="PS50006"/>
    </source>
</evidence>
<dbReference type="PROSITE" id="PS50006">
    <property type="entry name" value="FHA_DOMAIN"/>
    <property type="match status" value="1"/>
</dbReference>
<feature type="compositionally biased region" description="Low complexity" evidence="1">
    <location>
        <begin position="304"/>
        <end position="315"/>
    </location>
</feature>
<dbReference type="EMBL" id="CAJPDT010000009">
    <property type="protein sequence ID" value="CAF9911881.1"/>
    <property type="molecule type" value="Genomic_DNA"/>
</dbReference>
<keyword evidence="4" id="KW-1185">Reference proteome</keyword>
<feature type="region of interest" description="Disordered" evidence="1">
    <location>
        <begin position="359"/>
        <end position="411"/>
    </location>
</feature>
<feature type="region of interest" description="Disordered" evidence="1">
    <location>
        <begin position="208"/>
        <end position="345"/>
    </location>
</feature>
<comment type="caution">
    <text evidence="3">The sequence shown here is derived from an EMBL/GenBank/DDBJ whole genome shotgun (WGS) entry which is preliminary data.</text>
</comment>
<feature type="compositionally biased region" description="Polar residues" evidence="1">
    <location>
        <begin position="246"/>
        <end position="257"/>
    </location>
</feature>
<accession>A0A8H3ESG1</accession>
<reference evidence="3" key="1">
    <citation type="submission" date="2021-03" db="EMBL/GenBank/DDBJ databases">
        <authorList>
            <person name="Tagirdzhanova G."/>
        </authorList>
    </citation>
    <scope>NUCLEOTIDE SEQUENCE</scope>
</reference>
<feature type="region of interest" description="Disordered" evidence="1">
    <location>
        <begin position="1"/>
        <end position="85"/>
    </location>
</feature>
<proteinExistence type="predicted"/>
<evidence type="ECO:0000313" key="3">
    <source>
        <dbReference type="EMBL" id="CAF9911881.1"/>
    </source>
</evidence>
<evidence type="ECO:0000313" key="4">
    <source>
        <dbReference type="Proteomes" id="UP000664534"/>
    </source>
</evidence>
<sequence>MPSSPQNVPLPVSPVAGVKRPAPSLLPAFEPFSSSPALPRPMKRLAHASPAKLGDRERQYPTPIPSSTTIIPSSSPPQPLRTRRPGLTRTYSAISERAPLATVPSIELSEHGEPTLMGRSSNSSHYQLSTNKLISRIHVSAVYKAASAQTPKKVQVKCRGWNGVKVHCQGKAWELMKDDTFTSETEDADIMVDVQDARVLLTWPKHENKISTPTDSDSTFSTWDSENSPQRNAAAAARNRPLDTSPLRQQHRLQSPVSPSPAVQAVHAPPSGHFASDPPIPVPVQVYEDEPSDEDKEKPPAGDTQATQSTQVASQPFAILEESPNPNEFSDDNDEENDPIISSFGPYGANLGARMESFTTNASPNRHPLYPLKEASISPQRSSQPGVSPKRRRQNAHQDVSDSLHREDESEDAITHHVINQLAYSRVQSTPLSTLMQNLPAALKDASLTNDALKAVLDGTRCIGTVEREGKDAAGKRLESEYYYIPEADADGSRRDLVEGMGGRGLRNCRKSHKVCNCNLNHG</sequence>
<feature type="compositionally biased region" description="Acidic residues" evidence="1">
    <location>
        <begin position="329"/>
        <end position="338"/>
    </location>
</feature>
<dbReference type="InterPro" id="IPR000253">
    <property type="entry name" value="FHA_dom"/>
</dbReference>
<evidence type="ECO:0000256" key="1">
    <source>
        <dbReference type="SAM" id="MobiDB-lite"/>
    </source>
</evidence>
<dbReference type="Proteomes" id="UP000664534">
    <property type="component" value="Unassembled WGS sequence"/>
</dbReference>
<dbReference type="OrthoDB" id="5348546at2759"/>
<feature type="compositionally biased region" description="Basic and acidic residues" evidence="1">
    <location>
        <begin position="399"/>
        <end position="408"/>
    </location>
</feature>
<protein>
    <recommendedName>
        <fullName evidence="2">FHA domain-containing protein</fullName>
    </recommendedName>
</protein>
<organism evidence="3 4">
    <name type="scientific">Imshaugia aleurites</name>
    <dbReference type="NCBI Taxonomy" id="172621"/>
    <lineage>
        <taxon>Eukaryota</taxon>
        <taxon>Fungi</taxon>
        <taxon>Dikarya</taxon>
        <taxon>Ascomycota</taxon>
        <taxon>Pezizomycotina</taxon>
        <taxon>Lecanoromycetes</taxon>
        <taxon>OSLEUM clade</taxon>
        <taxon>Lecanoromycetidae</taxon>
        <taxon>Lecanorales</taxon>
        <taxon>Lecanorineae</taxon>
        <taxon>Parmeliaceae</taxon>
        <taxon>Imshaugia</taxon>
    </lineage>
</organism>
<name>A0A8H3ESG1_9LECA</name>
<feature type="compositionally biased region" description="Polar residues" evidence="1">
    <location>
        <begin position="377"/>
        <end position="386"/>
    </location>
</feature>
<feature type="domain" description="FHA" evidence="2">
    <location>
        <begin position="115"/>
        <end position="167"/>
    </location>
</feature>
<gene>
    <name evidence="3" type="ORF">IMSHALPRED_010610</name>
</gene>